<dbReference type="Pfam" id="PF01266">
    <property type="entry name" value="DAO"/>
    <property type="match status" value="1"/>
</dbReference>
<dbReference type="EMBL" id="JAMGBA010000002">
    <property type="protein sequence ID" value="MCL6699083.1"/>
    <property type="molecule type" value="Genomic_DNA"/>
</dbReference>
<evidence type="ECO:0000313" key="4">
    <source>
        <dbReference type="Proteomes" id="UP001203410"/>
    </source>
</evidence>
<accession>A0ABT0RW79</accession>
<organism evidence="3 4">
    <name type="scientific">Sphingomonas caseinilyticus</name>
    <dbReference type="NCBI Taxonomy" id="2908205"/>
    <lineage>
        <taxon>Bacteria</taxon>
        <taxon>Pseudomonadati</taxon>
        <taxon>Pseudomonadota</taxon>
        <taxon>Alphaproteobacteria</taxon>
        <taxon>Sphingomonadales</taxon>
        <taxon>Sphingomonadaceae</taxon>
        <taxon>Sphingomonas</taxon>
    </lineage>
</organism>
<dbReference type="Gene3D" id="3.50.50.60">
    <property type="entry name" value="FAD/NAD(P)-binding domain"/>
    <property type="match status" value="1"/>
</dbReference>
<evidence type="ECO:0000259" key="2">
    <source>
        <dbReference type="Pfam" id="PF01266"/>
    </source>
</evidence>
<evidence type="ECO:0000313" key="3">
    <source>
        <dbReference type="EMBL" id="MCL6699083.1"/>
    </source>
</evidence>
<dbReference type="PANTHER" id="PTHR13847">
    <property type="entry name" value="SARCOSINE DEHYDROGENASE-RELATED"/>
    <property type="match status" value="1"/>
</dbReference>
<keyword evidence="4" id="KW-1185">Reference proteome</keyword>
<evidence type="ECO:0000256" key="1">
    <source>
        <dbReference type="ARBA" id="ARBA00023002"/>
    </source>
</evidence>
<dbReference type="RefSeq" id="WP_249904453.1">
    <property type="nucleotide sequence ID" value="NZ_JAMGBA010000002.1"/>
</dbReference>
<proteinExistence type="predicted"/>
<gene>
    <name evidence="3" type="ORF">LZ496_09855</name>
</gene>
<reference evidence="3 4" key="1">
    <citation type="submission" date="2022-05" db="EMBL/GenBank/DDBJ databases">
        <authorList>
            <person name="Jo J.-H."/>
            <person name="Im W.-T."/>
        </authorList>
    </citation>
    <scope>NUCLEOTIDE SEQUENCE [LARGE SCALE GENOMIC DNA]</scope>
    <source>
        <strain evidence="3 4">NSE70-1</strain>
    </source>
</reference>
<dbReference type="PANTHER" id="PTHR13847:SF287">
    <property type="entry name" value="FAD-DEPENDENT OXIDOREDUCTASE DOMAIN-CONTAINING PROTEIN 1"/>
    <property type="match status" value="1"/>
</dbReference>
<name>A0ABT0RW79_9SPHN</name>
<dbReference type="InterPro" id="IPR036188">
    <property type="entry name" value="FAD/NAD-bd_sf"/>
</dbReference>
<feature type="domain" description="FAD dependent oxidoreductase" evidence="2">
    <location>
        <begin position="6"/>
        <end position="346"/>
    </location>
</feature>
<sequence length="393" mass="42509">MTFQPDIAVIGAGIAGSSIAAHLAAHRKVQLFEMEDHPGYHSTGRSAAVFSEAYGNELVRALTRASREFFYKPPLGFATAPLVTPRRVLLTARQGQECAFDQFVAVAKEAGHVELQSLKEALALCPILRPEVLIGAALTTSPADIDVNELQQGYLRLFRQRGGIAAMSSPVIGLERDTQGWRIRMADTEVRAQIIVNASGAWAGEIGLLAGATDIGLQPLKRTACLIEAPTGLNTADWPMLVNVEEDFYLKPDAGMLLLSPADETLTDPCDAQADELDIAIAVDRLEQATTLQVRRIASKWAGLRSFVQDRSPVIGFDRLQPSFFWFAALGGYGIQTAPALSRIAAGQILSESPSWKADGYDLHDLGIDVSKMSPERLGLPSEQELALGKNFL</sequence>
<comment type="caution">
    <text evidence="3">The sequence shown here is derived from an EMBL/GenBank/DDBJ whole genome shotgun (WGS) entry which is preliminary data.</text>
</comment>
<protein>
    <submittedName>
        <fullName evidence="3">FAD-binding oxidoreductase</fullName>
    </submittedName>
</protein>
<dbReference type="Proteomes" id="UP001203410">
    <property type="component" value="Unassembled WGS sequence"/>
</dbReference>
<dbReference type="SUPFAM" id="SSF51905">
    <property type="entry name" value="FAD/NAD(P)-binding domain"/>
    <property type="match status" value="1"/>
</dbReference>
<dbReference type="Gene3D" id="3.30.9.10">
    <property type="entry name" value="D-Amino Acid Oxidase, subunit A, domain 2"/>
    <property type="match status" value="1"/>
</dbReference>
<dbReference type="InterPro" id="IPR006076">
    <property type="entry name" value="FAD-dep_OxRdtase"/>
</dbReference>
<keyword evidence="1" id="KW-0560">Oxidoreductase</keyword>